<dbReference type="EMBL" id="BK014706">
    <property type="protein sequence ID" value="DAD68720.1"/>
    <property type="molecule type" value="Genomic_DNA"/>
</dbReference>
<reference evidence="1" key="1">
    <citation type="journal article" date="2021" name="Proc. Natl. Acad. Sci. U.S.A.">
        <title>A Catalog of Tens of Thousands of Viruses from Human Metagenomes Reveals Hidden Associations with Chronic Diseases.</title>
        <authorList>
            <person name="Tisza M.J."/>
            <person name="Buck C.B."/>
        </authorList>
    </citation>
    <scope>NUCLEOTIDE SEQUENCE</scope>
    <source>
        <strain evidence="1">CtlXU33</strain>
    </source>
</reference>
<name>A0A8S5LFJ5_9CAUD</name>
<accession>A0A8S5LFJ5</accession>
<organism evidence="1">
    <name type="scientific">Siphoviridae sp. ctlXU33</name>
    <dbReference type="NCBI Taxonomy" id="2823598"/>
    <lineage>
        <taxon>Viruses</taxon>
        <taxon>Duplodnaviria</taxon>
        <taxon>Heunggongvirae</taxon>
        <taxon>Uroviricota</taxon>
        <taxon>Caudoviricetes</taxon>
    </lineage>
</organism>
<evidence type="ECO:0000313" key="1">
    <source>
        <dbReference type="EMBL" id="DAD68720.1"/>
    </source>
</evidence>
<protein>
    <submittedName>
        <fullName evidence="1">Uncharacterized protein</fullName>
    </submittedName>
</protein>
<sequence>MFASLCPKAFAISVATAHHSPSFSTNLISWLHHFSIFIKSPPNFLFVKTTTSAYFYLFQFTFCHNI</sequence>
<proteinExistence type="predicted"/>